<evidence type="ECO:0000313" key="3">
    <source>
        <dbReference type="Proteomes" id="UP000235145"/>
    </source>
</evidence>
<organism evidence="2 3">
    <name type="scientific">Lactuca sativa</name>
    <name type="common">Garden lettuce</name>
    <dbReference type="NCBI Taxonomy" id="4236"/>
    <lineage>
        <taxon>Eukaryota</taxon>
        <taxon>Viridiplantae</taxon>
        <taxon>Streptophyta</taxon>
        <taxon>Embryophyta</taxon>
        <taxon>Tracheophyta</taxon>
        <taxon>Spermatophyta</taxon>
        <taxon>Magnoliopsida</taxon>
        <taxon>eudicotyledons</taxon>
        <taxon>Gunneridae</taxon>
        <taxon>Pentapetalae</taxon>
        <taxon>asterids</taxon>
        <taxon>campanulids</taxon>
        <taxon>Asterales</taxon>
        <taxon>Asteraceae</taxon>
        <taxon>Cichorioideae</taxon>
        <taxon>Cichorieae</taxon>
        <taxon>Lactucinae</taxon>
        <taxon>Lactuca</taxon>
    </lineage>
</organism>
<feature type="region of interest" description="Disordered" evidence="1">
    <location>
        <begin position="74"/>
        <end position="106"/>
    </location>
</feature>
<evidence type="ECO:0000256" key="1">
    <source>
        <dbReference type="SAM" id="MobiDB-lite"/>
    </source>
</evidence>
<name>A0A9R1WX63_LACSA</name>
<accession>A0A9R1WX63</accession>
<proteinExistence type="predicted"/>
<dbReference type="EMBL" id="NBSK02000009">
    <property type="protein sequence ID" value="KAJ0188612.1"/>
    <property type="molecule type" value="Genomic_DNA"/>
</dbReference>
<keyword evidence="3" id="KW-1185">Reference proteome</keyword>
<feature type="region of interest" description="Disordered" evidence="1">
    <location>
        <begin position="1"/>
        <end position="62"/>
    </location>
</feature>
<gene>
    <name evidence="2" type="ORF">LSAT_V11C900471630</name>
</gene>
<protein>
    <submittedName>
        <fullName evidence="2">Uncharacterized protein</fullName>
    </submittedName>
</protein>
<dbReference type="Proteomes" id="UP000235145">
    <property type="component" value="Unassembled WGS sequence"/>
</dbReference>
<evidence type="ECO:0000313" key="2">
    <source>
        <dbReference type="EMBL" id="KAJ0188612.1"/>
    </source>
</evidence>
<sequence length="106" mass="11515">MEKGKKRTRQEKKEPHKRRAKNSQEQKDKEELEPDAPMARTTAAWNDGGRARQPSDGGVGCYGEIAGVSAVVKGGRSNGGDGGDECIPRLEGTLQKSKSNEKHIVL</sequence>
<comment type="caution">
    <text evidence="2">The sequence shown here is derived from an EMBL/GenBank/DDBJ whole genome shotgun (WGS) entry which is preliminary data.</text>
</comment>
<reference evidence="2 3" key="1">
    <citation type="journal article" date="2017" name="Nat. Commun.">
        <title>Genome assembly with in vitro proximity ligation data and whole-genome triplication in lettuce.</title>
        <authorList>
            <person name="Reyes-Chin-Wo S."/>
            <person name="Wang Z."/>
            <person name="Yang X."/>
            <person name="Kozik A."/>
            <person name="Arikit S."/>
            <person name="Song C."/>
            <person name="Xia L."/>
            <person name="Froenicke L."/>
            <person name="Lavelle D.O."/>
            <person name="Truco M.J."/>
            <person name="Xia R."/>
            <person name="Zhu S."/>
            <person name="Xu C."/>
            <person name="Xu H."/>
            <person name="Xu X."/>
            <person name="Cox K."/>
            <person name="Korf I."/>
            <person name="Meyers B.C."/>
            <person name="Michelmore R.W."/>
        </authorList>
    </citation>
    <scope>NUCLEOTIDE SEQUENCE [LARGE SCALE GENOMIC DNA]</scope>
    <source>
        <strain evidence="3">cv. Salinas</strain>
        <tissue evidence="2">Seedlings</tissue>
    </source>
</reference>
<feature type="compositionally biased region" description="Basic residues" evidence="1">
    <location>
        <begin position="1"/>
        <end position="21"/>
    </location>
</feature>
<dbReference type="AlphaFoldDB" id="A0A9R1WX63"/>